<dbReference type="RefSeq" id="WP_378018554.1">
    <property type="nucleotide sequence ID" value="NZ_JBHSKT010000013.1"/>
</dbReference>
<evidence type="ECO:0000313" key="1">
    <source>
        <dbReference type="EMBL" id="MFC5272195.1"/>
    </source>
</evidence>
<proteinExistence type="predicted"/>
<accession>A0ABW0EIA8</accession>
<name>A0ABW0EIA8_9BACT</name>
<gene>
    <name evidence="1" type="ORF">ACFPIB_16390</name>
</gene>
<organism evidence="1 2">
    <name type="scientific">Adhaeribacter terreus</name>
    <dbReference type="NCBI Taxonomy" id="529703"/>
    <lineage>
        <taxon>Bacteria</taxon>
        <taxon>Pseudomonadati</taxon>
        <taxon>Bacteroidota</taxon>
        <taxon>Cytophagia</taxon>
        <taxon>Cytophagales</taxon>
        <taxon>Hymenobacteraceae</taxon>
        <taxon>Adhaeribacter</taxon>
    </lineage>
</organism>
<protein>
    <submittedName>
        <fullName evidence="1">Nucleoside-triphosphatase</fullName>
    </submittedName>
</protein>
<dbReference type="Pfam" id="PF03266">
    <property type="entry name" value="NTPase_1"/>
    <property type="match status" value="1"/>
</dbReference>
<dbReference type="InterPro" id="IPR027417">
    <property type="entry name" value="P-loop_NTPase"/>
</dbReference>
<comment type="caution">
    <text evidence="1">The sequence shown here is derived from an EMBL/GenBank/DDBJ whole genome shotgun (WGS) entry which is preliminary data.</text>
</comment>
<dbReference type="Gene3D" id="3.40.50.300">
    <property type="entry name" value="P-loop containing nucleotide triphosphate hydrolases"/>
    <property type="match status" value="1"/>
</dbReference>
<reference evidence="2" key="1">
    <citation type="journal article" date="2019" name="Int. J. Syst. Evol. Microbiol.">
        <title>The Global Catalogue of Microorganisms (GCM) 10K type strain sequencing project: providing services to taxonomists for standard genome sequencing and annotation.</title>
        <authorList>
            <consortium name="The Broad Institute Genomics Platform"/>
            <consortium name="The Broad Institute Genome Sequencing Center for Infectious Disease"/>
            <person name="Wu L."/>
            <person name="Ma J."/>
        </authorList>
    </citation>
    <scope>NUCLEOTIDE SEQUENCE [LARGE SCALE GENOMIC DNA]</scope>
    <source>
        <strain evidence="2">KACC 12602</strain>
    </source>
</reference>
<sequence length="158" mass="18180">MAKIFLITGPTQSRKTTRLTHWCSGRTDVGGLLSPIVFNKRCFQNIRTQEWLAMEAELDEAEVQQVGRYTFSERTFAWANHVLLQTSRLPGIKWLVVDEIGPLELQGKGLNPALEIIFSNLPPHLNLILVIREKICESVLEIYDLKRYGVELFHYPEN</sequence>
<dbReference type="InterPro" id="IPR004948">
    <property type="entry name" value="Nuc-triphosphatase_THEP1"/>
</dbReference>
<keyword evidence="2" id="KW-1185">Reference proteome</keyword>
<evidence type="ECO:0000313" key="2">
    <source>
        <dbReference type="Proteomes" id="UP001596161"/>
    </source>
</evidence>
<dbReference type="EMBL" id="JBHSKT010000013">
    <property type="protein sequence ID" value="MFC5272195.1"/>
    <property type="molecule type" value="Genomic_DNA"/>
</dbReference>
<dbReference type="Proteomes" id="UP001596161">
    <property type="component" value="Unassembled WGS sequence"/>
</dbReference>